<evidence type="ECO:0000256" key="4">
    <source>
        <dbReference type="ARBA" id="ARBA00023242"/>
    </source>
</evidence>
<dbReference type="InterPro" id="IPR036322">
    <property type="entry name" value="WD40_repeat_dom_sf"/>
</dbReference>
<dbReference type="InterPro" id="IPR001680">
    <property type="entry name" value="WD40_rpt"/>
</dbReference>
<dbReference type="PROSITE" id="PS00678">
    <property type="entry name" value="WD_REPEATS_1"/>
    <property type="match status" value="2"/>
</dbReference>
<proteinExistence type="predicted"/>
<evidence type="ECO:0000313" key="7">
    <source>
        <dbReference type="Proteomes" id="UP001652625"/>
    </source>
</evidence>
<dbReference type="RefSeq" id="XP_065651800.1">
    <property type="nucleotide sequence ID" value="XM_065795728.1"/>
</dbReference>
<evidence type="ECO:0000313" key="8">
    <source>
        <dbReference type="RefSeq" id="XP_065651799.1"/>
    </source>
</evidence>
<dbReference type="RefSeq" id="XP_065651799.1">
    <property type="nucleotide sequence ID" value="XM_065795727.1"/>
</dbReference>
<evidence type="ECO:0000256" key="2">
    <source>
        <dbReference type="ARBA" id="ARBA00022574"/>
    </source>
</evidence>
<dbReference type="PROSITE" id="PS50082">
    <property type="entry name" value="WD_REPEATS_2"/>
    <property type="match status" value="9"/>
</dbReference>
<dbReference type="InterPro" id="IPR015943">
    <property type="entry name" value="WD40/YVTN_repeat-like_dom_sf"/>
</dbReference>
<evidence type="ECO:0000256" key="1">
    <source>
        <dbReference type="ARBA" id="ARBA00004604"/>
    </source>
</evidence>
<feature type="repeat" description="WD" evidence="5">
    <location>
        <begin position="364"/>
        <end position="395"/>
    </location>
</feature>
<gene>
    <name evidence="8 9" type="primary">LOC101238227</name>
</gene>
<feature type="repeat" description="WD" evidence="5">
    <location>
        <begin position="141"/>
        <end position="184"/>
    </location>
</feature>
<feature type="repeat" description="WD" evidence="5">
    <location>
        <begin position="410"/>
        <end position="444"/>
    </location>
</feature>
<evidence type="ECO:0000256" key="3">
    <source>
        <dbReference type="ARBA" id="ARBA00022737"/>
    </source>
</evidence>
<dbReference type="Pfam" id="PF00400">
    <property type="entry name" value="WD40"/>
    <property type="match status" value="9"/>
</dbReference>
<evidence type="ECO:0000256" key="5">
    <source>
        <dbReference type="PROSITE-ProRule" id="PRU00221"/>
    </source>
</evidence>
<feature type="repeat" description="WD" evidence="5">
    <location>
        <begin position="99"/>
        <end position="132"/>
    </location>
</feature>
<feature type="domain" description="U3 small nucleolar RNA-associated protein 13 C-terminal" evidence="6">
    <location>
        <begin position="641"/>
        <end position="773"/>
    </location>
</feature>
<dbReference type="InterPro" id="IPR019775">
    <property type="entry name" value="WD40_repeat_CS"/>
</dbReference>
<dbReference type="InterPro" id="IPR013934">
    <property type="entry name" value="Utp13_C"/>
</dbReference>
<feature type="repeat" description="WD" evidence="5">
    <location>
        <begin position="462"/>
        <end position="503"/>
    </location>
</feature>
<evidence type="ECO:0000259" key="6">
    <source>
        <dbReference type="Pfam" id="PF08625"/>
    </source>
</evidence>
<feature type="repeat" description="WD" evidence="5">
    <location>
        <begin position="546"/>
        <end position="587"/>
    </location>
</feature>
<dbReference type="CDD" id="cd00200">
    <property type="entry name" value="WD40"/>
    <property type="match status" value="1"/>
</dbReference>
<dbReference type="Gene3D" id="2.130.10.10">
    <property type="entry name" value="YVTN repeat-like/Quinoprotein amine dehydrogenase"/>
    <property type="match status" value="4"/>
</dbReference>
<feature type="repeat" description="WD" evidence="5">
    <location>
        <begin position="588"/>
        <end position="620"/>
    </location>
</feature>
<dbReference type="Proteomes" id="UP001652625">
    <property type="component" value="Chromosome 04"/>
</dbReference>
<dbReference type="PROSITE" id="PS50294">
    <property type="entry name" value="WD_REPEATS_REGION"/>
    <property type="match status" value="8"/>
</dbReference>
<accession>A0ABM4BRM0</accession>
<keyword evidence="4" id="KW-0539">Nucleus</keyword>
<organism evidence="7 8">
    <name type="scientific">Hydra vulgaris</name>
    <name type="common">Hydra</name>
    <name type="synonym">Hydra attenuata</name>
    <dbReference type="NCBI Taxonomy" id="6087"/>
    <lineage>
        <taxon>Eukaryota</taxon>
        <taxon>Metazoa</taxon>
        <taxon>Cnidaria</taxon>
        <taxon>Hydrozoa</taxon>
        <taxon>Hydroidolina</taxon>
        <taxon>Anthoathecata</taxon>
        <taxon>Aplanulata</taxon>
        <taxon>Hydridae</taxon>
        <taxon>Hydra</taxon>
    </lineage>
</organism>
<dbReference type="PANTHER" id="PTHR19854">
    <property type="entry name" value="TRANSDUCIN BETA-LIKE 3"/>
    <property type="match status" value="1"/>
</dbReference>
<dbReference type="SUPFAM" id="SSF50978">
    <property type="entry name" value="WD40 repeat-like"/>
    <property type="match status" value="2"/>
</dbReference>
<comment type="subcellular location">
    <subcellularLocation>
        <location evidence="1">Nucleus</location>
        <location evidence="1">Nucleolus</location>
    </subcellularLocation>
</comment>
<dbReference type="InterPro" id="IPR020472">
    <property type="entry name" value="WD40_PAC1"/>
</dbReference>
<keyword evidence="3" id="KW-0677">Repeat</keyword>
<feature type="repeat" description="WD" evidence="5">
    <location>
        <begin position="504"/>
        <end position="545"/>
    </location>
</feature>
<sequence>MVTDPLRKNYELESTIKSFYTGGTSFLSKNGTEMLCTCGDVVNALDLSNGERIYQLKDDGSDITCFAASPDGKILITACKALLLHQFSLSLRTFTRRWKVSHKTQVLAMAFDSSSTLLATGSSDTTIKIYDVVKMYYTHNFKGSQCSVSVLKFHPNTEKLSLISASVDGKIYMWDLQTSKCVSVLDGHYSPVTSLEFSRDALVSAGRDKILVFWDLNSRKQIRTVPTFEVIESLVVVPKEKSLFKNTSMKDTEFVVTAGENGSLRFWSLIGGFCAYTSQKENSESNIVQLHFDSNSEKLIVVTEEHNIIVYNPISLKPILKFVGHFDEILDLKFFGENEEYIGMATNSNQINIMQRGLLSSHMLKGHSDIVLSIDVSFNGKYLASSSKDNTIRVWCKDEEEDKFCCVAVGNGHTHAVSSISWPVLSTDYLVTGSQDLTLKCWKLPSLLLKTECVNLHVKWTEKAHDKDVNVVRISPNDKILVSGSQDKMAKVWKFKSGTLLGTLRGHKRGIWCACFSPVDQCIATGSADSTIKLWTLSDFTCVKTFEGHSNSVLKVYFLLKGMQVVSSGSEGLIKVWNIRNNECISTVEAHDEKIWCLAVNKEESTIISGGSDSTVKIWKDVTEKLMVEEEEKANLKLENEQELSNLIQNKQFEKAIGLALRLEQPFRVLGIFKDILDKDALQIQDIISQLDNEQLSKLLSFVCHWNTNSKHASVSQFVLSAVLKEKSADELLEFTNIKEIIESLLPYTERHYERISQLVQQSLFVTYTWESMKLS</sequence>
<protein>
    <submittedName>
        <fullName evidence="8 9">Transducin beta-like protein 3 isoform X2</fullName>
    </submittedName>
</protein>
<dbReference type="PRINTS" id="PR00320">
    <property type="entry name" value="GPROTEINBRPT"/>
</dbReference>
<evidence type="ECO:0000313" key="9">
    <source>
        <dbReference type="RefSeq" id="XP_065651800.1"/>
    </source>
</evidence>
<keyword evidence="2 5" id="KW-0853">WD repeat</keyword>
<reference evidence="8 9" key="1">
    <citation type="submission" date="2025-05" db="UniProtKB">
        <authorList>
            <consortium name="RefSeq"/>
        </authorList>
    </citation>
    <scope>IDENTIFICATION</scope>
</reference>
<dbReference type="GeneID" id="101238227"/>
<feature type="repeat" description="WD" evidence="5">
    <location>
        <begin position="185"/>
        <end position="224"/>
    </location>
</feature>
<dbReference type="SMART" id="SM00320">
    <property type="entry name" value="WD40"/>
    <property type="match status" value="13"/>
</dbReference>
<name>A0ABM4BRM0_HYDVU</name>
<keyword evidence="7" id="KW-1185">Reference proteome</keyword>
<dbReference type="PANTHER" id="PTHR19854:SF15">
    <property type="entry name" value="TRANSDUCIN BETA-LIKE PROTEIN 3"/>
    <property type="match status" value="1"/>
</dbReference>
<dbReference type="Pfam" id="PF08625">
    <property type="entry name" value="Utp13"/>
    <property type="match status" value="1"/>
</dbReference>